<keyword evidence="3" id="KW-1185">Reference proteome</keyword>
<organism evidence="2 3">
    <name type="scientific">Lodderomyces beijingensis</name>
    <dbReference type="NCBI Taxonomy" id="1775926"/>
    <lineage>
        <taxon>Eukaryota</taxon>
        <taxon>Fungi</taxon>
        <taxon>Dikarya</taxon>
        <taxon>Ascomycota</taxon>
        <taxon>Saccharomycotina</taxon>
        <taxon>Pichiomycetes</taxon>
        <taxon>Debaryomycetaceae</taxon>
        <taxon>Candida/Lodderomyces clade</taxon>
        <taxon>Lodderomyces</taxon>
    </lineage>
</organism>
<feature type="transmembrane region" description="Helical" evidence="1">
    <location>
        <begin position="127"/>
        <end position="147"/>
    </location>
</feature>
<dbReference type="GeneID" id="92211178"/>
<evidence type="ECO:0000256" key="1">
    <source>
        <dbReference type="SAM" id="Phobius"/>
    </source>
</evidence>
<evidence type="ECO:0000313" key="2">
    <source>
        <dbReference type="EMBL" id="CAK9442239.1"/>
    </source>
</evidence>
<dbReference type="RefSeq" id="XP_066832920.1">
    <property type="nucleotide sequence ID" value="XM_066976374.1"/>
</dbReference>
<feature type="transmembrane region" description="Helical" evidence="1">
    <location>
        <begin position="283"/>
        <end position="301"/>
    </location>
</feature>
<gene>
    <name evidence="2" type="ORF">LODBEIA_P59820</name>
</gene>
<feature type="transmembrane region" description="Helical" evidence="1">
    <location>
        <begin position="100"/>
        <end position="121"/>
    </location>
</feature>
<feature type="transmembrane region" description="Helical" evidence="1">
    <location>
        <begin position="159"/>
        <end position="178"/>
    </location>
</feature>
<keyword evidence="1" id="KW-0812">Transmembrane</keyword>
<keyword evidence="1" id="KW-1133">Transmembrane helix</keyword>
<feature type="transmembrane region" description="Helical" evidence="1">
    <location>
        <begin position="62"/>
        <end position="79"/>
    </location>
</feature>
<evidence type="ECO:0008006" key="4">
    <source>
        <dbReference type="Google" id="ProtNLM"/>
    </source>
</evidence>
<evidence type="ECO:0000313" key="3">
    <source>
        <dbReference type="Proteomes" id="UP001497383"/>
    </source>
</evidence>
<accession>A0ABP0ZUE5</accession>
<protein>
    <recommendedName>
        <fullName evidence="4">Transmembrane protein</fullName>
    </recommendedName>
</protein>
<reference evidence="2 3" key="1">
    <citation type="submission" date="2024-03" db="EMBL/GenBank/DDBJ databases">
        <authorList>
            <person name="Brejova B."/>
        </authorList>
    </citation>
    <scope>NUCLEOTIDE SEQUENCE [LARGE SCALE GENOMIC DNA]</scope>
    <source>
        <strain evidence="2 3">CBS 14171</strain>
    </source>
</reference>
<proteinExistence type="predicted"/>
<sequence>MTFKSSPRGITIQYDKYIHLVDYYLCNILHNPIYSSTIIISFTYYQLVQNSSTTTTTAKEDYAYDLVSNIINLIFICRFQFKFAHNHKLVPPLAKLVSEVVFLLIQIASCCYLMTTLYPVYPSSIQIFIILQILLPFVIFVTSMWHHAAQEWTRALSECNNNLLPFFISNSFLFINYYDDGLGSIGLMGLCFKLACFSFKFYLIYQFVVYELISINYCDSGMEIVDNCQFYLQRPNLGSAPTSEVQLDEDLEKKMTAEGETDEQMSMMTTMAQVKRWMRYTSFKNWLMVFVSCAMIGVDVYKMI</sequence>
<name>A0ABP0ZUE5_9ASCO</name>
<dbReference type="Proteomes" id="UP001497383">
    <property type="component" value="Chromosome 8"/>
</dbReference>
<feature type="transmembrane region" description="Helical" evidence="1">
    <location>
        <begin position="21"/>
        <end position="42"/>
    </location>
</feature>
<dbReference type="EMBL" id="OZ022412">
    <property type="protein sequence ID" value="CAK9442239.1"/>
    <property type="molecule type" value="Genomic_DNA"/>
</dbReference>
<feature type="transmembrane region" description="Helical" evidence="1">
    <location>
        <begin position="184"/>
        <end position="205"/>
    </location>
</feature>
<keyword evidence="1" id="KW-0472">Membrane</keyword>